<evidence type="ECO:0000256" key="3">
    <source>
        <dbReference type="ARBA" id="ARBA00022722"/>
    </source>
</evidence>
<dbReference type="InParanoid" id="B8MA75"/>
<evidence type="ECO:0000313" key="6">
    <source>
        <dbReference type="Proteomes" id="UP000001745"/>
    </source>
</evidence>
<evidence type="ECO:0000256" key="1">
    <source>
        <dbReference type="ARBA" id="ARBA00022679"/>
    </source>
</evidence>
<dbReference type="STRING" id="441959.B8MA75"/>
<dbReference type="InterPro" id="IPR043128">
    <property type="entry name" value="Rev_trsase/Diguanyl_cyclase"/>
</dbReference>
<dbReference type="SUPFAM" id="SSF56672">
    <property type="entry name" value="DNA/RNA polymerases"/>
    <property type="match status" value="1"/>
</dbReference>
<dbReference type="GO" id="GO:0016779">
    <property type="term" value="F:nucleotidyltransferase activity"/>
    <property type="evidence" value="ECO:0007669"/>
    <property type="project" value="UniProtKB-KW"/>
</dbReference>
<reference evidence="6" key="1">
    <citation type="journal article" date="2015" name="Genome Announc.">
        <title>Genome sequence of the AIDS-associated pathogen Penicillium marneffei (ATCC18224) and its near taxonomic relative Talaromyces stipitatus (ATCC10500).</title>
        <authorList>
            <person name="Nierman W.C."/>
            <person name="Fedorova-Abrams N.D."/>
            <person name="Andrianopoulos A."/>
        </authorList>
    </citation>
    <scope>NUCLEOTIDE SEQUENCE [LARGE SCALE GENOMIC DNA]</scope>
    <source>
        <strain evidence="6">ATCC 10500 / CBS 375.48 / QM 6759 / NRRL 1006</strain>
    </source>
</reference>
<keyword evidence="4" id="KW-0378">Hydrolase</keyword>
<dbReference type="SUPFAM" id="SSF50630">
    <property type="entry name" value="Acid proteases"/>
    <property type="match status" value="1"/>
</dbReference>
<dbReference type="GO" id="GO:0004519">
    <property type="term" value="F:endonuclease activity"/>
    <property type="evidence" value="ECO:0007669"/>
    <property type="project" value="UniProtKB-KW"/>
</dbReference>
<dbReference type="PANTHER" id="PTHR37984:SF5">
    <property type="entry name" value="PROTEIN NYNRIN-LIKE"/>
    <property type="match status" value="1"/>
</dbReference>
<name>B8MA75_TALSN</name>
<dbReference type="OrthoDB" id="128646at2759"/>
<keyword evidence="6" id="KW-1185">Reference proteome</keyword>
<dbReference type="Gene3D" id="3.30.70.270">
    <property type="match status" value="1"/>
</dbReference>
<dbReference type="InterPro" id="IPR021109">
    <property type="entry name" value="Peptidase_aspartic_dom_sf"/>
</dbReference>
<dbReference type="CDD" id="cd00303">
    <property type="entry name" value="retropepsin_like"/>
    <property type="match status" value="1"/>
</dbReference>
<keyword evidence="3" id="KW-0540">Nuclease</keyword>
<dbReference type="EMBL" id="EQ962655">
    <property type="protein sequence ID" value="EED18404.1"/>
    <property type="molecule type" value="Genomic_DNA"/>
</dbReference>
<dbReference type="Proteomes" id="UP000001745">
    <property type="component" value="Unassembled WGS sequence"/>
</dbReference>
<dbReference type="Gene3D" id="2.40.70.10">
    <property type="entry name" value="Acid Proteases"/>
    <property type="match status" value="1"/>
</dbReference>
<sequence>MIATTTETDADYKTITILAKIQGKGIRILLDSGVTGNYMSQKFVHLNKIPVKTTDEWTKIVGIDGETITEGYKKKTSGILMRSGKYATTITFNIVPMDTQYYNANLIIDWASGTVAVDSSMIKTKTENRDIEKILNLHEESGTSSEKGQANTLRKTRKVTWTQELEQQERKREIKAQARQIATVRPKPKELYKKELAEVKAKLPEKYYNYIELFVKKEYRLPNHPKEYEVRIPLKSGFKVPSVKQHYKSQDELEMEDKLIEEFLAVGYIREGRGSASARALFVPKKDGTKQISLISNGVITISEWLKKIFGKSHFLRIKVFMTKLMEAGLTLKIKKCEFDITTVNYLGMIYIPEGLKIQPEKVDAITNWPTPANIKEVQGFLGATGYVRRYIRNYSEHSRSMTELLKKDEEFVWNNRRQKVFDKLKQLVTEAPILTLDDLEKQKIIRLGASEYILRIALEQVGSDGIV</sequence>
<gene>
    <name evidence="5" type="ORF">TSTA_121470</name>
</gene>
<dbReference type="Gene3D" id="3.10.10.10">
    <property type="entry name" value="HIV Type 1 Reverse Transcriptase, subunit A, domain 1"/>
    <property type="match status" value="1"/>
</dbReference>
<dbReference type="PANTHER" id="PTHR37984">
    <property type="entry name" value="PROTEIN CBG26694"/>
    <property type="match status" value="1"/>
</dbReference>
<dbReference type="GeneID" id="8099387"/>
<dbReference type="FunFam" id="3.30.70.270:FF:000063">
    <property type="entry name" value="Zinc knuckle domaincontaining protein"/>
    <property type="match status" value="1"/>
</dbReference>
<dbReference type="RefSeq" id="XP_002482396.1">
    <property type="nucleotide sequence ID" value="XM_002482351.1"/>
</dbReference>
<dbReference type="HOGENOM" id="CLU_584186_0_0_1"/>
<dbReference type="VEuPathDB" id="FungiDB:TSTA_121470"/>
<evidence type="ECO:0000313" key="5">
    <source>
        <dbReference type="EMBL" id="EED18404.1"/>
    </source>
</evidence>
<dbReference type="AlphaFoldDB" id="B8MA75"/>
<accession>B8MA75</accession>
<dbReference type="PhylomeDB" id="B8MA75"/>
<keyword evidence="4" id="KW-0255">Endonuclease</keyword>
<evidence type="ECO:0000256" key="4">
    <source>
        <dbReference type="ARBA" id="ARBA00022759"/>
    </source>
</evidence>
<keyword evidence="2" id="KW-0548">Nucleotidyltransferase</keyword>
<dbReference type="InterPro" id="IPR050951">
    <property type="entry name" value="Retrovirus_Pol_polyprotein"/>
</dbReference>
<protein>
    <submittedName>
        <fullName evidence="5">Retrovirus polyprotein, putative</fullName>
    </submittedName>
</protein>
<keyword evidence="1" id="KW-0808">Transferase</keyword>
<dbReference type="InterPro" id="IPR043502">
    <property type="entry name" value="DNA/RNA_pol_sf"/>
</dbReference>
<proteinExistence type="predicted"/>
<organism evidence="5 6">
    <name type="scientific">Talaromyces stipitatus (strain ATCC 10500 / CBS 375.48 / QM 6759 / NRRL 1006)</name>
    <name type="common">Penicillium stipitatum</name>
    <dbReference type="NCBI Taxonomy" id="441959"/>
    <lineage>
        <taxon>Eukaryota</taxon>
        <taxon>Fungi</taxon>
        <taxon>Dikarya</taxon>
        <taxon>Ascomycota</taxon>
        <taxon>Pezizomycotina</taxon>
        <taxon>Eurotiomycetes</taxon>
        <taxon>Eurotiomycetidae</taxon>
        <taxon>Eurotiales</taxon>
        <taxon>Trichocomaceae</taxon>
        <taxon>Talaromyces</taxon>
        <taxon>Talaromyces sect. Talaromyces</taxon>
    </lineage>
</organism>
<evidence type="ECO:0000256" key="2">
    <source>
        <dbReference type="ARBA" id="ARBA00022695"/>
    </source>
</evidence>
<dbReference type="eggNOG" id="KOG0017">
    <property type="taxonomic scope" value="Eukaryota"/>
</dbReference>